<dbReference type="PANTHER" id="PTHR32303:SF10">
    <property type="entry name" value="OUTER MEMBRANE PROTEIN ASSEMBLY FACTOR BAMB"/>
    <property type="match status" value="1"/>
</dbReference>
<reference evidence="11" key="1">
    <citation type="submission" date="2023-07" db="EMBL/GenBank/DDBJ databases">
        <authorList>
            <person name="Kim M."/>
        </authorList>
    </citation>
    <scope>NUCLEOTIDE SEQUENCE</scope>
    <source>
        <strain evidence="11">BIUV-7</strain>
    </source>
</reference>
<evidence type="ECO:0000256" key="1">
    <source>
        <dbReference type="ARBA" id="ARBA00001931"/>
    </source>
</evidence>
<dbReference type="Pfam" id="PF13360">
    <property type="entry name" value="PQQ_2"/>
    <property type="match status" value="1"/>
</dbReference>
<dbReference type="SMART" id="SM00564">
    <property type="entry name" value="PQQ"/>
    <property type="match status" value="6"/>
</dbReference>
<evidence type="ECO:0000256" key="7">
    <source>
        <dbReference type="ARBA" id="ARBA00023004"/>
    </source>
</evidence>
<dbReference type="InterPro" id="IPR002372">
    <property type="entry name" value="PQQ_rpt_dom"/>
</dbReference>
<feature type="signal peptide" evidence="9">
    <location>
        <begin position="1"/>
        <end position="21"/>
    </location>
</feature>
<feature type="chain" id="PRO_5045841885" evidence="9">
    <location>
        <begin position="22"/>
        <end position="614"/>
    </location>
</feature>
<evidence type="ECO:0000313" key="12">
    <source>
        <dbReference type="Proteomes" id="UP001169764"/>
    </source>
</evidence>
<comment type="similarity">
    <text evidence="2">Belongs to the bacterial PQQ dehydrogenase family.</text>
</comment>
<evidence type="ECO:0000259" key="10">
    <source>
        <dbReference type="PROSITE" id="PS51007"/>
    </source>
</evidence>
<dbReference type="SUPFAM" id="SSF46626">
    <property type="entry name" value="Cytochrome c"/>
    <property type="match status" value="1"/>
</dbReference>
<keyword evidence="5 9" id="KW-0732">Signal</keyword>
<keyword evidence="7 8" id="KW-0408">Iron</keyword>
<dbReference type="Gene3D" id="2.140.10.10">
    <property type="entry name" value="Quinoprotein alcohol dehydrogenase-like superfamily"/>
    <property type="match status" value="2"/>
</dbReference>
<evidence type="ECO:0000256" key="4">
    <source>
        <dbReference type="ARBA" id="ARBA00022723"/>
    </source>
</evidence>
<dbReference type="InterPro" id="IPR018391">
    <property type="entry name" value="PQQ_b-propeller_rpt"/>
</dbReference>
<evidence type="ECO:0000256" key="8">
    <source>
        <dbReference type="PROSITE-ProRule" id="PRU00433"/>
    </source>
</evidence>
<comment type="cofactor">
    <cofactor evidence="1">
        <name>pyrroloquinoline quinone</name>
        <dbReference type="ChEBI" id="CHEBI:58442"/>
    </cofactor>
</comment>
<dbReference type="InterPro" id="IPR009056">
    <property type="entry name" value="Cyt_c-like_dom"/>
</dbReference>
<evidence type="ECO:0000256" key="2">
    <source>
        <dbReference type="ARBA" id="ARBA00008156"/>
    </source>
</evidence>
<accession>A0ABT8Y7Q3</accession>
<dbReference type="RefSeq" id="WP_303540884.1">
    <property type="nucleotide sequence ID" value="NZ_JAUOTP010000002.1"/>
</dbReference>
<dbReference type="EMBL" id="JAUOTP010000002">
    <property type="protein sequence ID" value="MDO6414042.1"/>
    <property type="molecule type" value="Genomic_DNA"/>
</dbReference>
<evidence type="ECO:0000256" key="6">
    <source>
        <dbReference type="ARBA" id="ARBA00023002"/>
    </source>
</evidence>
<evidence type="ECO:0000256" key="9">
    <source>
        <dbReference type="SAM" id="SignalP"/>
    </source>
</evidence>
<keyword evidence="3 8" id="KW-0349">Heme</keyword>
<evidence type="ECO:0000256" key="5">
    <source>
        <dbReference type="ARBA" id="ARBA00022729"/>
    </source>
</evidence>
<dbReference type="Proteomes" id="UP001169764">
    <property type="component" value="Unassembled WGS sequence"/>
</dbReference>
<evidence type="ECO:0000313" key="11">
    <source>
        <dbReference type="EMBL" id="MDO6414042.1"/>
    </source>
</evidence>
<organism evidence="11 12">
    <name type="scientific">Sphingomonas natans</name>
    <dbReference type="NCBI Taxonomy" id="3063330"/>
    <lineage>
        <taxon>Bacteria</taxon>
        <taxon>Pseudomonadati</taxon>
        <taxon>Pseudomonadota</taxon>
        <taxon>Alphaproteobacteria</taxon>
        <taxon>Sphingomonadales</taxon>
        <taxon>Sphingomonadaceae</taxon>
        <taxon>Sphingomonas</taxon>
    </lineage>
</organism>
<gene>
    <name evidence="11" type="ORF">Q4F19_06585</name>
</gene>
<keyword evidence="6" id="KW-0560">Oxidoreductase</keyword>
<dbReference type="InterPro" id="IPR011047">
    <property type="entry name" value="Quinoprotein_ADH-like_sf"/>
</dbReference>
<evidence type="ECO:0000256" key="3">
    <source>
        <dbReference type="ARBA" id="ARBA00022617"/>
    </source>
</evidence>
<dbReference type="Pfam" id="PF13442">
    <property type="entry name" value="Cytochrome_CBB3"/>
    <property type="match status" value="1"/>
</dbReference>
<dbReference type="PANTHER" id="PTHR32303">
    <property type="entry name" value="QUINOPROTEIN ALCOHOL DEHYDROGENASE (CYTOCHROME C)"/>
    <property type="match status" value="1"/>
</dbReference>
<keyword evidence="4 8" id="KW-0479">Metal-binding</keyword>
<protein>
    <submittedName>
        <fullName evidence="11">PQQ-binding-like beta-propeller repeat protein</fullName>
    </submittedName>
</protein>
<name>A0ABT8Y7Q3_9SPHN</name>
<dbReference type="PROSITE" id="PS51007">
    <property type="entry name" value="CYTC"/>
    <property type="match status" value="1"/>
</dbReference>
<sequence>MRSLLIWLAVLVGLAGGAAVADPPAGLAVQNKRGQDVYQRACAACHDQPESRAPSKAFLTQTRSPEYILRALTVGAMREITADVSLEDKKAVATYLIGRAPSTATDLDSMANRCKAAPAPLTLAGSGWNGWGAAGVTNARYQADPGFTAAQIPRLKLKWAFAYPVGVSNEPTVVGGRVFVSNMAGITFSLDARTGCTIWARDLAAPMRTMIVLAKLPSGKIAAFTTGWYGDMHALDAETGQVLWHVRPEDHRAVRLTGSPTYYKGTLYMGFSSGEEVLAADPKYVCCTFQGSVAAVDAATGRTIWKTGAIDQPVAPIAGTRRQGPSGAAVWHAPTIDEKRQLLYVTTGDDYSDPGSDASDAVVAFDLATGKKRWVSQVIKNDIYVSGCDAGTRHGNCPAGEVGPDHDFGASPLLVRAANGKDIVVALNKNGVVYGMDPDRRGAIVWQARLGRGGKLGGIEWGGATDGKAIYVPIADTGIASPVRPGDDMAARPGINAIAAADGKLLWHSPAPKPACSWIGACANAYSAAVAAMPGAVFAGSWDGHIRAYATNDGALVWDFDTGRSFDGVNGTKSSGGTIDHGAQTIAGGMIFVNSGGRYGQPGNALLAFSIDGK</sequence>
<dbReference type="Gene3D" id="1.10.760.10">
    <property type="entry name" value="Cytochrome c-like domain"/>
    <property type="match status" value="1"/>
</dbReference>
<dbReference type="InterPro" id="IPR036909">
    <property type="entry name" value="Cyt_c-like_dom_sf"/>
</dbReference>
<dbReference type="SUPFAM" id="SSF50998">
    <property type="entry name" value="Quinoprotein alcohol dehydrogenase-like"/>
    <property type="match status" value="1"/>
</dbReference>
<proteinExistence type="inferred from homology"/>
<dbReference type="Pfam" id="PF01011">
    <property type="entry name" value="PQQ"/>
    <property type="match status" value="1"/>
</dbReference>
<comment type="caution">
    <text evidence="11">The sequence shown here is derived from an EMBL/GenBank/DDBJ whole genome shotgun (WGS) entry which is preliminary data.</text>
</comment>
<feature type="domain" description="Cytochrome c" evidence="10">
    <location>
        <begin position="29"/>
        <end position="100"/>
    </location>
</feature>
<keyword evidence="12" id="KW-1185">Reference proteome</keyword>